<dbReference type="Proteomes" id="UP000314985">
    <property type="component" value="Chromosome 2"/>
</dbReference>
<dbReference type="AlphaFoldDB" id="A0A4X1UTA4"/>
<proteinExistence type="predicted"/>
<name>A0A4X1UTA4_PIG</name>
<reference evidence="1" key="2">
    <citation type="submission" date="2025-08" db="UniProtKB">
        <authorList>
            <consortium name="Ensembl"/>
        </authorList>
    </citation>
    <scope>IDENTIFICATION</scope>
</reference>
<protein>
    <submittedName>
        <fullName evidence="1">Uncharacterized protein</fullName>
    </submittedName>
</protein>
<reference evidence="1 2" key="1">
    <citation type="submission" date="2017-08" db="EMBL/GenBank/DDBJ databases">
        <title>USMARCv1.0.</title>
        <authorList>
            <person name="Hannum G.I."/>
            <person name="Koren S."/>
            <person name="Schroeder S.G."/>
            <person name="Chin S.C."/>
            <person name="Nonneman D.J."/>
            <person name="Becker S.A."/>
            <person name="Rosen B.D."/>
            <person name="Bickhart D.M."/>
            <person name="Putnam N.H."/>
            <person name="Green R.E."/>
            <person name="Tuggle C.K."/>
            <person name="Liu H."/>
            <person name="Rohrer G.A."/>
            <person name="Warr A."/>
            <person name="Hall R."/>
            <person name="Kim K."/>
            <person name="Hume D.A."/>
            <person name="Talbot R."/>
            <person name="Chow W."/>
            <person name="Howe K."/>
            <person name="Schwartz A.S."/>
            <person name="Watson M."/>
            <person name="Archibald A.L."/>
            <person name="Phillippy A.M."/>
            <person name="Smith T.P.L."/>
        </authorList>
    </citation>
    <scope>NUCLEOTIDE SEQUENCE [LARGE SCALE GENOMIC DNA]</scope>
</reference>
<dbReference type="Ensembl" id="ENSSSCT00070039735.1">
    <property type="protein sequence ID" value="ENSSSCP00070033282.1"/>
    <property type="gene ID" value="ENSSSCG00070020045.1"/>
</dbReference>
<organism evidence="1 2">
    <name type="scientific">Sus scrofa</name>
    <name type="common">Pig</name>
    <dbReference type="NCBI Taxonomy" id="9823"/>
    <lineage>
        <taxon>Eukaryota</taxon>
        <taxon>Metazoa</taxon>
        <taxon>Chordata</taxon>
        <taxon>Craniata</taxon>
        <taxon>Vertebrata</taxon>
        <taxon>Euteleostomi</taxon>
        <taxon>Mammalia</taxon>
        <taxon>Eutheria</taxon>
        <taxon>Laurasiatheria</taxon>
        <taxon>Artiodactyla</taxon>
        <taxon>Suina</taxon>
        <taxon>Suidae</taxon>
        <taxon>Sus</taxon>
    </lineage>
</organism>
<evidence type="ECO:0000313" key="2">
    <source>
        <dbReference type="Proteomes" id="UP000314985"/>
    </source>
</evidence>
<evidence type="ECO:0000313" key="1">
    <source>
        <dbReference type="Ensembl" id="ENSSSCP00070033282.1"/>
    </source>
</evidence>
<accession>A0A4X1UTA4</accession>
<sequence>MIFVVILGPSPESLGFWGVLCWWVVSRLQNSKPHLRKYNILHRSFLEGSPGLIAKMTCWWSGLRFHRCWICLLWFSKS</sequence>